<dbReference type="STRING" id="1886670.PTI45_02914"/>
<dbReference type="InterPro" id="IPR022414">
    <property type="entry name" value="ATP-guanido_PTrfase_cat"/>
</dbReference>
<dbReference type="EC" id="2.7.14.1" evidence="6"/>
<feature type="binding site" evidence="6 7">
    <location>
        <begin position="208"/>
        <end position="213"/>
    </location>
    <ligand>
        <name>ATP</name>
        <dbReference type="ChEBI" id="CHEBI:30616"/>
    </ligand>
</feature>
<dbReference type="HAMAP" id="MF_00602">
    <property type="entry name" value="Prot_Arg_kinase"/>
    <property type="match status" value="1"/>
</dbReference>
<dbReference type="InterPro" id="IPR023660">
    <property type="entry name" value="Arg_Kinase"/>
</dbReference>
<comment type="function">
    <text evidence="6">Catalyzes the specific phosphorylation of arginine residues in proteins.</text>
</comment>
<dbReference type="CDD" id="cd07930">
    <property type="entry name" value="bacterial_phosphagen_kinase"/>
    <property type="match status" value="1"/>
</dbReference>
<dbReference type="PATRIC" id="fig|1886670.3.peg.2964"/>
<dbReference type="FunFam" id="3.30.590.10:FF:000007">
    <property type="entry name" value="Protein-arginine kinase"/>
    <property type="match status" value="1"/>
</dbReference>
<dbReference type="PANTHER" id="PTHR11547">
    <property type="entry name" value="ARGININE OR CREATINE KINASE"/>
    <property type="match status" value="1"/>
</dbReference>
<organism evidence="10 11">
    <name type="scientific">Paenibacillus nuruki</name>
    <dbReference type="NCBI Taxonomy" id="1886670"/>
    <lineage>
        <taxon>Bacteria</taxon>
        <taxon>Bacillati</taxon>
        <taxon>Bacillota</taxon>
        <taxon>Bacilli</taxon>
        <taxon>Bacillales</taxon>
        <taxon>Paenibacillaceae</taxon>
        <taxon>Paenibacillus</taxon>
    </lineage>
</organism>
<evidence type="ECO:0000256" key="7">
    <source>
        <dbReference type="PROSITE-ProRule" id="PRU00843"/>
    </source>
</evidence>
<evidence type="ECO:0000313" key="10">
    <source>
        <dbReference type="EMBL" id="ODP27626.1"/>
    </source>
</evidence>
<dbReference type="Pfam" id="PF00217">
    <property type="entry name" value="ATP-gua_Ptrans"/>
    <property type="match status" value="1"/>
</dbReference>
<evidence type="ECO:0000256" key="3">
    <source>
        <dbReference type="ARBA" id="ARBA00022777"/>
    </source>
</evidence>
<dbReference type="GO" id="GO:1990424">
    <property type="term" value="F:protein arginine kinase activity"/>
    <property type="evidence" value="ECO:0007669"/>
    <property type="project" value="UniProtKB-EC"/>
</dbReference>
<keyword evidence="11" id="KW-1185">Reference proteome</keyword>
<dbReference type="InterPro" id="IPR022415">
    <property type="entry name" value="ATP-guanido_PTrfase_AS"/>
</dbReference>
<comment type="caution">
    <text evidence="10">The sequence shown here is derived from an EMBL/GenBank/DDBJ whole genome shotgun (WGS) entry which is preliminary data.</text>
</comment>
<dbReference type="Proteomes" id="UP000094578">
    <property type="component" value="Unassembled WGS sequence"/>
</dbReference>
<feature type="binding site" evidence="6 7">
    <location>
        <begin position="27"/>
        <end position="31"/>
    </location>
    <ligand>
        <name>ATP</name>
        <dbReference type="ChEBI" id="CHEBI:30616"/>
    </ligand>
</feature>
<keyword evidence="1 6" id="KW-0808">Transferase</keyword>
<keyword evidence="3 6" id="KW-0418">Kinase</keyword>
<comment type="similarity">
    <text evidence="6 7 8">Belongs to the ATP:guanido phosphotransferase family.</text>
</comment>
<keyword evidence="4 6" id="KW-0067">ATP-binding</keyword>
<evidence type="ECO:0000256" key="6">
    <source>
        <dbReference type="HAMAP-Rule" id="MF_00602"/>
    </source>
</evidence>
<feature type="binding site" evidence="7">
    <location>
        <begin position="177"/>
        <end position="181"/>
    </location>
    <ligand>
        <name>ATP</name>
        <dbReference type="ChEBI" id="CHEBI:30616"/>
    </ligand>
</feature>
<dbReference type="EMBL" id="MDER01000048">
    <property type="protein sequence ID" value="ODP27626.1"/>
    <property type="molecule type" value="Genomic_DNA"/>
</dbReference>
<dbReference type="AlphaFoldDB" id="A0A1E3L1M3"/>
<proteinExistence type="inferred from homology"/>
<evidence type="ECO:0000313" key="11">
    <source>
        <dbReference type="Proteomes" id="UP000094578"/>
    </source>
</evidence>
<evidence type="ECO:0000256" key="1">
    <source>
        <dbReference type="ARBA" id="ARBA00022679"/>
    </source>
</evidence>
<dbReference type="NCBIfam" id="NF002194">
    <property type="entry name" value="PRK01059.1-4"/>
    <property type="match status" value="1"/>
</dbReference>
<comment type="catalytic activity">
    <reaction evidence="5 6">
        <text>L-arginyl-[protein] + ATP = N(omega)-phospho-L-arginyl-[protein] + ADP + H(+)</text>
        <dbReference type="Rhea" id="RHEA:43384"/>
        <dbReference type="Rhea" id="RHEA-COMP:10532"/>
        <dbReference type="Rhea" id="RHEA-COMP:10533"/>
        <dbReference type="ChEBI" id="CHEBI:15378"/>
        <dbReference type="ChEBI" id="CHEBI:29965"/>
        <dbReference type="ChEBI" id="CHEBI:30616"/>
        <dbReference type="ChEBI" id="CHEBI:83226"/>
        <dbReference type="ChEBI" id="CHEBI:456216"/>
        <dbReference type="EC" id="2.7.14.1"/>
    </reaction>
</comment>
<dbReference type="InterPro" id="IPR000749">
    <property type="entry name" value="ATP-guanido_PTrfase"/>
</dbReference>
<comment type="caution">
    <text evidence="6">Lacks conserved residue(s) required for the propagation of feature annotation.</text>
</comment>
<dbReference type="InterPro" id="IPR014746">
    <property type="entry name" value="Gln_synth/guanido_kin_cat_dom"/>
</dbReference>
<keyword evidence="2 6" id="KW-0547">Nucleotide-binding</keyword>
<dbReference type="Gene3D" id="3.30.590.10">
    <property type="entry name" value="Glutamine synthetase/guanido kinase, catalytic domain"/>
    <property type="match status" value="1"/>
</dbReference>
<name>A0A1E3L1M3_9BACL</name>
<dbReference type="GO" id="GO:0046314">
    <property type="term" value="P:phosphocreatine biosynthetic process"/>
    <property type="evidence" value="ECO:0007669"/>
    <property type="project" value="InterPro"/>
</dbReference>
<feature type="binding site" evidence="6 7">
    <location>
        <position position="92"/>
    </location>
    <ligand>
        <name>ATP</name>
        <dbReference type="ChEBI" id="CHEBI:30616"/>
    </ligand>
</feature>
<dbReference type="SUPFAM" id="SSF55931">
    <property type="entry name" value="Glutamine synthetase/guanido kinase"/>
    <property type="match status" value="1"/>
</dbReference>
<dbReference type="PANTHER" id="PTHR11547:SF38">
    <property type="entry name" value="ARGININE KINASE 1-RELATED"/>
    <property type="match status" value="1"/>
</dbReference>
<evidence type="ECO:0000256" key="8">
    <source>
        <dbReference type="RuleBase" id="RU000505"/>
    </source>
</evidence>
<protein>
    <recommendedName>
        <fullName evidence="6">Protein-arginine kinase</fullName>
        <ecNumber evidence="6">2.7.14.1</ecNumber>
    </recommendedName>
</protein>
<evidence type="ECO:0000256" key="4">
    <source>
        <dbReference type="ARBA" id="ARBA00022840"/>
    </source>
</evidence>
<accession>A0A1E3L1M3</accession>
<feature type="domain" description="Phosphagen kinase C-terminal" evidence="9">
    <location>
        <begin position="24"/>
        <end position="255"/>
    </location>
</feature>
<dbReference type="PROSITE" id="PS00112">
    <property type="entry name" value="PHOSPHAGEN_KINASE"/>
    <property type="match status" value="1"/>
</dbReference>
<sequence>MPNLRFTEKPLSDWMQKGGEYSDVVISSRVRIARNLIHHPFPILANMEQAQDVRNQLTEVLSNQALQDLGPFEPLLLDELEDVDRQVLMEKHLISPNLLNDSKSGAVLLTDDESVSIMVNEEDHLRIQCLYPGFQLQEAWERATQIDDAFEEVVDFAFDDRRGYLTSCPTNVGTGLRVSVMLHLPALAIMNQVGRVLSAVSQVGLAVRGLYGEGSEAIGNIFQISNQITLGLAEEEIIDNLHSVVLQLIEYEQHARSRLLSESKLRVTDRIMRSYGILSYSTMMDSKEAFQRISDVRLGVDLGLIDKASVTQMNELTIMTQPGFLQKTFGVKMGSGESDMYRAQLIRNTLSNVNVQD</sequence>
<feature type="binding site" evidence="6 7">
    <location>
        <position position="126"/>
    </location>
    <ligand>
        <name>ATP</name>
        <dbReference type="ChEBI" id="CHEBI:30616"/>
    </ligand>
</feature>
<dbReference type="GO" id="GO:0005524">
    <property type="term" value="F:ATP binding"/>
    <property type="evidence" value="ECO:0007669"/>
    <property type="project" value="UniProtKB-UniRule"/>
</dbReference>
<evidence type="ECO:0000256" key="2">
    <source>
        <dbReference type="ARBA" id="ARBA00022741"/>
    </source>
</evidence>
<dbReference type="GO" id="GO:0004111">
    <property type="term" value="F:creatine kinase activity"/>
    <property type="evidence" value="ECO:0007669"/>
    <property type="project" value="InterPro"/>
</dbReference>
<dbReference type="GO" id="GO:0005615">
    <property type="term" value="C:extracellular space"/>
    <property type="evidence" value="ECO:0007669"/>
    <property type="project" value="TreeGrafter"/>
</dbReference>
<evidence type="ECO:0000256" key="5">
    <source>
        <dbReference type="ARBA" id="ARBA00051816"/>
    </source>
</evidence>
<dbReference type="PROSITE" id="PS51510">
    <property type="entry name" value="PHOSPHAGEN_KINASE_C"/>
    <property type="match status" value="1"/>
</dbReference>
<gene>
    <name evidence="6 10" type="primary">mcsB</name>
    <name evidence="10" type="ORF">PTI45_02914</name>
</gene>
<dbReference type="RefSeq" id="WP_069328324.1">
    <property type="nucleotide sequence ID" value="NZ_MDER01000048.1"/>
</dbReference>
<reference evidence="10 11" key="1">
    <citation type="submission" date="2016-08" db="EMBL/GenBank/DDBJ databases">
        <title>Genome sequencing of Paenibacillus sp. TI45-13ar, isolated from Korean traditional nuruk.</title>
        <authorList>
            <person name="Kim S.-J."/>
        </authorList>
    </citation>
    <scope>NUCLEOTIDE SEQUENCE [LARGE SCALE GENOMIC DNA]</scope>
    <source>
        <strain evidence="10 11">TI45-13ar</strain>
    </source>
</reference>
<evidence type="ECO:0000259" key="9">
    <source>
        <dbReference type="PROSITE" id="PS51510"/>
    </source>
</evidence>